<evidence type="ECO:0000313" key="2">
    <source>
        <dbReference type="Proteomes" id="UP000265520"/>
    </source>
</evidence>
<feature type="non-terminal residue" evidence="1">
    <location>
        <position position="29"/>
    </location>
</feature>
<accession>A0A392UHI3</accession>
<sequence length="29" mass="3130">MKSWMFTAVGGAAHICYCAGRNACALPWL</sequence>
<comment type="caution">
    <text evidence="1">The sequence shown here is derived from an EMBL/GenBank/DDBJ whole genome shotgun (WGS) entry which is preliminary data.</text>
</comment>
<protein>
    <submittedName>
        <fullName evidence="1">Uncharacterized protein</fullName>
    </submittedName>
</protein>
<name>A0A392UHI3_9FABA</name>
<dbReference type="EMBL" id="LXQA010830458">
    <property type="protein sequence ID" value="MCI73059.1"/>
    <property type="molecule type" value="Genomic_DNA"/>
</dbReference>
<dbReference type="Proteomes" id="UP000265520">
    <property type="component" value="Unassembled WGS sequence"/>
</dbReference>
<organism evidence="1 2">
    <name type="scientific">Trifolium medium</name>
    <dbReference type="NCBI Taxonomy" id="97028"/>
    <lineage>
        <taxon>Eukaryota</taxon>
        <taxon>Viridiplantae</taxon>
        <taxon>Streptophyta</taxon>
        <taxon>Embryophyta</taxon>
        <taxon>Tracheophyta</taxon>
        <taxon>Spermatophyta</taxon>
        <taxon>Magnoliopsida</taxon>
        <taxon>eudicotyledons</taxon>
        <taxon>Gunneridae</taxon>
        <taxon>Pentapetalae</taxon>
        <taxon>rosids</taxon>
        <taxon>fabids</taxon>
        <taxon>Fabales</taxon>
        <taxon>Fabaceae</taxon>
        <taxon>Papilionoideae</taxon>
        <taxon>50 kb inversion clade</taxon>
        <taxon>NPAAA clade</taxon>
        <taxon>Hologalegina</taxon>
        <taxon>IRL clade</taxon>
        <taxon>Trifolieae</taxon>
        <taxon>Trifolium</taxon>
    </lineage>
</organism>
<keyword evidence="2" id="KW-1185">Reference proteome</keyword>
<proteinExistence type="predicted"/>
<dbReference type="AlphaFoldDB" id="A0A392UHI3"/>
<evidence type="ECO:0000313" key="1">
    <source>
        <dbReference type="EMBL" id="MCI73059.1"/>
    </source>
</evidence>
<reference evidence="1 2" key="1">
    <citation type="journal article" date="2018" name="Front. Plant Sci.">
        <title>Red Clover (Trifolium pratense) and Zigzag Clover (T. medium) - A Picture of Genomic Similarities and Differences.</title>
        <authorList>
            <person name="Dluhosova J."/>
            <person name="Istvanek J."/>
            <person name="Nedelnik J."/>
            <person name="Repkova J."/>
        </authorList>
    </citation>
    <scope>NUCLEOTIDE SEQUENCE [LARGE SCALE GENOMIC DNA]</scope>
    <source>
        <strain evidence="2">cv. 10/8</strain>
        <tissue evidence="1">Leaf</tissue>
    </source>
</reference>